<keyword evidence="4" id="KW-1185">Reference proteome</keyword>
<proteinExistence type="inferred from homology"/>
<accession>A0ABU8Y9A5</accession>
<dbReference type="PANTHER" id="PTHR46268:SF6">
    <property type="entry name" value="UNIVERSAL STRESS PROTEIN UP12"/>
    <property type="match status" value="1"/>
</dbReference>
<dbReference type="InterPro" id="IPR006016">
    <property type="entry name" value="UspA"/>
</dbReference>
<evidence type="ECO:0000259" key="2">
    <source>
        <dbReference type="Pfam" id="PF00582"/>
    </source>
</evidence>
<feature type="domain" description="UspA" evidence="2">
    <location>
        <begin position="137"/>
        <end position="272"/>
    </location>
</feature>
<name>A0ABU8Y9A5_9MICO</name>
<dbReference type="PANTHER" id="PTHR46268">
    <property type="entry name" value="STRESS RESPONSE PROTEIN NHAX"/>
    <property type="match status" value="1"/>
</dbReference>
<comment type="similarity">
    <text evidence="1">Belongs to the universal stress protein A family.</text>
</comment>
<evidence type="ECO:0000313" key="4">
    <source>
        <dbReference type="Proteomes" id="UP001370299"/>
    </source>
</evidence>
<dbReference type="CDD" id="cd00293">
    <property type="entry name" value="USP-like"/>
    <property type="match status" value="1"/>
</dbReference>
<evidence type="ECO:0000313" key="3">
    <source>
        <dbReference type="EMBL" id="MEK0171154.1"/>
    </source>
</evidence>
<dbReference type="Gene3D" id="3.40.50.12370">
    <property type="match status" value="1"/>
</dbReference>
<gene>
    <name evidence="3" type="ORF">WMN62_06715</name>
</gene>
<organism evidence="3 4">
    <name type="scientific">Curtobacterium citreum</name>
    <dbReference type="NCBI Taxonomy" id="2036"/>
    <lineage>
        <taxon>Bacteria</taxon>
        <taxon>Bacillati</taxon>
        <taxon>Actinomycetota</taxon>
        <taxon>Actinomycetes</taxon>
        <taxon>Micrococcales</taxon>
        <taxon>Microbacteriaceae</taxon>
        <taxon>Curtobacterium</taxon>
    </lineage>
</organism>
<reference evidence="3 4" key="1">
    <citation type="submission" date="2024-03" db="EMBL/GenBank/DDBJ databases">
        <title>Whole genomes of four grape xylem sap localized bacterial endophytes.</title>
        <authorList>
            <person name="Kumar G."/>
            <person name="Savka M.A."/>
        </authorList>
    </citation>
    <scope>NUCLEOTIDE SEQUENCE [LARGE SCALE GENOMIC DNA]</scope>
    <source>
        <strain evidence="3 4">RIT_GXS8</strain>
    </source>
</reference>
<evidence type="ECO:0000256" key="1">
    <source>
        <dbReference type="ARBA" id="ARBA00008791"/>
    </source>
</evidence>
<dbReference type="EMBL" id="JBBLYY010000034">
    <property type="protein sequence ID" value="MEK0171154.1"/>
    <property type="molecule type" value="Genomic_DNA"/>
</dbReference>
<feature type="domain" description="UspA" evidence="2">
    <location>
        <begin position="6"/>
        <end position="125"/>
    </location>
</feature>
<sequence length="274" mass="28717">MTSCTIGLDDTSSGRAAFDWVKSLPLDARDVVKVVTVTEFFGEASGSARRRLVDAAAALRREHPGVNVAEISAEGPTVQRLIAEARGGDLLVIGSHRDRMLRSMATGWLPERIAVASTVPTVVVPDDWNRFDGDGDVVVGIDTIDEANAAVVGARFAEVFGRSLQLVSARPIPVGAVVAGGRTGAVGLAQMRPQDAELLEAVMDRVRTRYPAVHVRAEAVDGDPIDVIAAAATDALIVFIGREHHTAAGGALFGSVGMNLIHGSRTPVCVVPTA</sequence>
<dbReference type="SUPFAM" id="SSF52402">
    <property type="entry name" value="Adenine nucleotide alpha hydrolases-like"/>
    <property type="match status" value="2"/>
</dbReference>
<protein>
    <submittedName>
        <fullName evidence="3">Universal stress protein</fullName>
    </submittedName>
</protein>
<dbReference type="Proteomes" id="UP001370299">
    <property type="component" value="Unassembled WGS sequence"/>
</dbReference>
<comment type="caution">
    <text evidence="3">The sequence shown here is derived from an EMBL/GenBank/DDBJ whole genome shotgun (WGS) entry which is preliminary data.</text>
</comment>
<dbReference type="Pfam" id="PF00582">
    <property type="entry name" value="Usp"/>
    <property type="match status" value="2"/>
</dbReference>
<dbReference type="RefSeq" id="WP_340196059.1">
    <property type="nucleotide sequence ID" value="NZ_JBBKAP010000019.1"/>
</dbReference>